<gene>
    <name evidence="1" type="ORF">QFI66_021585</name>
</gene>
<dbReference type="RefSeq" id="WP_331835631.1">
    <property type="nucleotide sequence ID" value="NZ_JARXNH020000057.1"/>
</dbReference>
<dbReference type="SUPFAM" id="SSF51197">
    <property type="entry name" value="Clavaminate synthase-like"/>
    <property type="match status" value="1"/>
</dbReference>
<sequence>MMNYVISYQQPRIIEGIMIISSLDNVSHDFTPLTEILNHPELELSTLINTPPGKYSVQGQEWFYIISEDETKPETGHKAEFHKLYGDIQLVINGSETIYFRTTPPDAEEYGVPPAATDLYFLEHGSTNGSVVLNKGEFIVFYPGEIHKPMCHTAGRANSVKKLVVKFPYTRQE</sequence>
<evidence type="ECO:0000313" key="2">
    <source>
        <dbReference type="Proteomes" id="UP001334005"/>
    </source>
</evidence>
<dbReference type="InterPro" id="IPR037012">
    <property type="entry name" value="NanQ/TabA/YiaL_sf"/>
</dbReference>
<dbReference type="Gene3D" id="2.60.120.370">
    <property type="entry name" value="YhcH/YjgK/YiaL"/>
    <property type="match status" value="1"/>
</dbReference>
<dbReference type="NCBIfam" id="TIGR00022">
    <property type="entry name" value="YhcH/YjgK/YiaL family protein"/>
    <property type="match status" value="1"/>
</dbReference>
<dbReference type="Pfam" id="PF04074">
    <property type="entry name" value="DUF386"/>
    <property type="match status" value="1"/>
</dbReference>
<proteinExistence type="predicted"/>
<dbReference type="PANTHER" id="PTHR34986:SF4">
    <property type="entry name" value="EVOLVED BETA-GALACTOSIDASE SUBUNIT BETA-RELATED"/>
    <property type="match status" value="1"/>
</dbReference>
<dbReference type="Proteomes" id="UP001334005">
    <property type="component" value="Unassembled WGS sequence"/>
</dbReference>
<keyword evidence="2" id="KW-1185">Reference proteome</keyword>
<accession>A0ABU8ZAU3</accession>
<reference evidence="1 2" key="1">
    <citation type="submission" date="2024-03" db="EMBL/GenBank/DDBJ databases">
        <title>Two novel Raoultella species associated with bleeding cankers of broadleaf hosts, Raoultella scottia sp. nov. and Raoultella lignicola sp. nov.</title>
        <authorList>
            <person name="Brady C.L."/>
        </authorList>
    </citation>
    <scope>NUCLEOTIDE SEQUENCE [LARGE SCALE GENOMIC DNA]</scope>
    <source>
        <strain evidence="1 2">BAC 10a-01-01</strain>
    </source>
</reference>
<organism evidence="1 2">
    <name type="scientific">Raoultella scottii</name>
    <dbReference type="NCBI Taxonomy" id="3040937"/>
    <lineage>
        <taxon>Bacteria</taxon>
        <taxon>Pseudomonadati</taxon>
        <taxon>Pseudomonadota</taxon>
        <taxon>Gammaproteobacteria</taxon>
        <taxon>Enterobacterales</taxon>
        <taxon>Enterobacteriaceae</taxon>
        <taxon>Klebsiella/Raoultella group</taxon>
        <taxon>Raoultella</taxon>
    </lineage>
</organism>
<evidence type="ECO:0000313" key="1">
    <source>
        <dbReference type="EMBL" id="MEK0250675.1"/>
    </source>
</evidence>
<name>A0ABU8ZAU3_9ENTR</name>
<dbReference type="EMBL" id="JARXNH020000057">
    <property type="protein sequence ID" value="MEK0250675.1"/>
    <property type="molecule type" value="Genomic_DNA"/>
</dbReference>
<dbReference type="InterPro" id="IPR004375">
    <property type="entry name" value="NanQ/TabA/YiaL"/>
</dbReference>
<protein>
    <submittedName>
        <fullName evidence="1">YhcH/YjgK/YiaL family protein</fullName>
    </submittedName>
</protein>
<comment type="caution">
    <text evidence="1">The sequence shown here is derived from an EMBL/GenBank/DDBJ whole genome shotgun (WGS) entry which is preliminary data.</text>
</comment>
<dbReference type="PANTHER" id="PTHR34986">
    <property type="entry name" value="EVOLVED BETA-GALACTOSIDASE SUBUNIT BETA"/>
    <property type="match status" value="1"/>
</dbReference>